<sequence length="303" mass="35046">MSGEDGSAGEEAQGEQIEGGETKEIETFSSDGDGQSMRESRSRRSFRPRSTNAYSSASTLSNSMHFDFPNNISRASLVSASGSTCSRSGLKELRHARQHTEDAYKMLKSRLAKLAFEEQRAVKVAEISKQRAQEIGRLRAQIEERRRLKEKEKAQRRKQLQLEIEAKANEKKERQMSIRNLRDSLVMSRQELASKVRQEKKENEREREEIARRVLEDKKKLKMSVAEMSSGKGQYERRKAIAQKHNMADLVYQDKLIQEEQERSRMNRLILELQEQEKIMLQRVAKAQEMQVKALIVLKDSLM</sequence>
<dbReference type="OMA" id="EMDRSWL"/>
<reference evidence="5" key="2">
    <citation type="submission" date="2012-11" db="EMBL/GenBank/DDBJ databases">
        <authorList>
            <person name="Kuo A."/>
            <person name="Curtis B.A."/>
            <person name="Tanifuji G."/>
            <person name="Burki F."/>
            <person name="Gruber A."/>
            <person name="Irimia M."/>
            <person name="Maruyama S."/>
            <person name="Arias M.C."/>
            <person name="Ball S.G."/>
            <person name="Gile G.H."/>
            <person name="Hirakawa Y."/>
            <person name="Hopkins J.F."/>
            <person name="Rensing S.A."/>
            <person name="Schmutz J."/>
            <person name="Symeonidi A."/>
            <person name="Elias M."/>
            <person name="Eveleigh R.J."/>
            <person name="Herman E.K."/>
            <person name="Klute M.J."/>
            <person name="Nakayama T."/>
            <person name="Obornik M."/>
            <person name="Reyes-Prieto A."/>
            <person name="Armbrust E.V."/>
            <person name="Aves S.J."/>
            <person name="Beiko R.G."/>
            <person name="Coutinho P."/>
            <person name="Dacks J.B."/>
            <person name="Durnford D.G."/>
            <person name="Fast N.M."/>
            <person name="Green B.R."/>
            <person name="Grisdale C."/>
            <person name="Hempe F."/>
            <person name="Henrissat B."/>
            <person name="Hoppner M.P."/>
            <person name="Ishida K.-I."/>
            <person name="Kim E."/>
            <person name="Koreny L."/>
            <person name="Kroth P.G."/>
            <person name="Liu Y."/>
            <person name="Malik S.-B."/>
            <person name="Maier U.G."/>
            <person name="McRose D."/>
            <person name="Mock T."/>
            <person name="Neilson J.A."/>
            <person name="Onodera N.T."/>
            <person name="Poole A.M."/>
            <person name="Pritham E.J."/>
            <person name="Richards T.A."/>
            <person name="Rocap G."/>
            <person name="Roy S.W."/>
            <person name="Sarai C."/>
            <person name="Schaack S."/>
            <person name="Shirato S."/>
            <person name="Slamovits C.H."/>
            <person name="Spencer D.F."/>
            <person name="Suzuki S."/>
            <person name="Worden A.Z."/>
            <person name="Zauner S."/>
            <person name="Barry K."/>
            <person name="Bell C."/>
            <person name="Bharti A.K."/>
            <person name="Crow J.A."/>
            <person name="Grimwood J."/>
            <person name="Kramer R."/>
            <person name="Lindquist E."/>
            <person name="Lucas S."/>
            <person name="Salamov A."/>
            <person name="McFadden G.I."/>
            <person name="Lane C.E."/>
            <person name="Keeling P.J."/>
            <person name="Gray M.W."/>
            <person name="Grigoriev I.V."/>
            <person name="Archibald J.M."/>
        </authorList>
    </citation>
    <scope>NUCLEOTIDE SEQUENCE</scope>
    <source>
        <strain evidence="5">CCMP2712</strain>
    </source>
</reference>
<gene>
    <name evidence="3" type="ORF">GUITHDRAFT_116507</name>
</gene>
<name>L1IMC0_GUITC</name>
<dbReference type="EnsemblProtists" id="EKX37391">
    <property type="protein sequence ID" value="EKX37391"/>
    <property type="gene ID" value="GUITHDRAFT_116507"/>
</dbReference>
<dbReference type="GeneID" id="17294118"/>
<keyword evidence="1" id="KW-0175">Coiled coil</keyword>
<dbReference type="HOGENOM" id="CLU_919660_0_0_1"/>
<dbReference type="Proteomes" id="UP000011087">
    <property type="component" value="Unassembled WGS sequence"/>
</dbReference>
<reference evidence="4" key="3">
    <citation type="submission" date="2016-03" db="UniProtKB">
        <authorList>
            <consortium name="EnsemblProtists"/>
        </authorList>
    </citation>
    <scope>IDENTIFICATION</scope>
</reference>
<feature type="coiled-coil region" evidence="1">
    <location>
        <begin position="256"/>
        <end position="290"/>
    </location>
</feature>
<reference evidence="3 5" key="1">
    <citation type="journal article" date="2012" name="Nature">
        <title>Algal genomes reveal evolutionary mosaicism and the fate of nucleomorphs.</title>
        <authorList>
            <consortium name="DOE Joint Genome Institute"/>
            <person name="Curtis B.A."/>
            <person name="Tanifuji G."/>
            <person name="Burki F."/>
            <person name="Gruber A."/>
            <person name="Irimia M."/>
            <person name="Maruyama S."/>
            <person name="Arias M.C."/>
            <person name="Ball S.G."/>
            <person name="Gile G.H."/>
            <person name="Hirakawa Y."/>
            <person name="Hopkins J.F."/>
            <person name="Kuo A."/>
            <person name="Rensing S.A."/>
            <person name="Schmutz J."/>
            <person name="Symeonidi A."/>
            <person name="Elias M."/>
            <person name="Eveleigh R.J."/>
            <person name="Herman E.K."/>
            <person name="Klute M.J."/>
            <person name="Nakayama T."/>
            <person name="Obornik M."/>
            <person name="Reyes-Prieto A."/>
            <person name="Armbrust E.V."/>
            <person name="Aves S.J."/>
            <person name="Beiko R.G."/>
            <person name="Coutinho P."/>
            <person name="Dacks J.B."/>
            <person name="Durnford D.G."/>
            <person name="Fast N.M."/>
            <person name="Green B.R."/>
            <person name="Grisdale C.J."/>
            <person name="Hempel F."/>
            <person name="Henrissat B."/>
            <person name="Hoppner M.P."/>
            <person name="Ishida K."/>
            <person name="Kim E."/>
            <person name="Koreny L."/>
            <person name="Kroth P.G."/>
            <person name="Liu Y."/>
            <person name="Malik S.B."/>
            <person name="Maier U.G."/>
            <person name="McRose D."/>
            <person name="Mock T."/>
            <person name="Neilson J.A."/>
            <person name="Onodera N.T."/>
            <person name="Poole A.M."/>
            <person name="Pritham E.J."/>
            <person name="Richards T.A."/>
            <person name="Rocap G."/>
            <person name="Roy S.W."/>
            <person name="Sarai C."/>
            <person name="Schaack S."/>
            <person name="Shirato S."/>
            <person name="Slamovits C.H."/>
            <person name="Spencer D.F."/>
            <person name="Suzuki S."/>
            <person name="Worden A.Z."/>
            <person name="Zauner S."/>
            <person name="Barry K."/>
            <person name="Bell C."/>
            <person name="Bharti A.K."/>
            <person name="Crow J.A."/>
            <person name="Grimwood J."/>
            <person name="Kramer R."/>
            <person name="Lindquist E."/>
            <person name="Lucas S."/>
            <person name="Salamov A."/>
            <person name="McFadden G.I."/>
            <person name="Lane C.E."/>
            <person name="Keeling P.J."/>
            <person name="Gray M.W."/>
            <person name="Grigoriev I.V."/>
            <person name="Archibald J.M."/>
        </authorList>
    </citation>
    <scope>NUCLEOTIDE SEQUENCE</scope>
    <source>
        <strain evidence="3 5">CCMP2712</strain>
    </source>
</reference>
<feature type="coiled-coil region" evidence="1">
    <location>
        <begin position="135"/>
        <end position="218"/>
    </location>
</feature>
<organism evidence="3">
    <name type="scientific">Guillardia theta (strain CCMP2712)</name>
    <name type="common">Cryptophyte</name>
    <dbReference type="NCBI Taxonomy" id="905079"/>
    <lineage>
        <taxon>Eukaryota</taxon>
        <taxon>Cryptophyceae</taxon>
        <taxon>Pyrenomonadales</taxon>
        <taxon>Geminigeraceae</taxon>
        <taxon>Guillardia</taxon>
    </lineage>
</organism>
<feature type="region of interest" description="Disordered" evidence="2">
    <location>
        <begin position="1"/>
        <end position="62"/>
    </location>
</feature>
<dbReference type="PaxDb" id="55529-EKX37391"/>
<proteinExistence type="predicted"/>
<evidence type="ECO:0000313" key="3">
    <source>
        <dbReference type="EMBL" id="EKX37391.1"/>
    </source>
</evidence>
<evidence type="ECO:0000313" key="4">
    <source>
        <dbReference type="EnsemblProtists" id="EKX37391"/>
    </source>
</evidence>
<dbReference type="RefSeq" id="XP_005824371.1">
    <property type="nucleotide sequence ID" value="XM_005824314.1"/>
</dbReference>
<evidence type="ECO:0000256" key="1">
    <source>
        <dbReference type="SAM" id="Coils"/>
    </source>
</evidence>
<feature type="compositionally biased region" description="Low complexity" evidence="2">
    <location>
        <begin position="1"/>
        <end position="16"/>
    </location>
</feature>
<keyword evidence="5" id="KW-1185">Reference proteome</keyword>
<accession>L1IMC0</accession>
<dbReference type="EMBL" id="JH993060">
    <property type="protein sequence ID" value="EKX37391.1"/>
    <property type="molecule type" value="Genomic_DNA"/>
</dbReference>
<evidence type="ECO:0000313" key="5">
    <source>
        <dbReference type="Proteomes" id="UP000011087"/>
    </source>
</evidence>
<feature type="compositionally biased region" description="Polar residues" evidence="2">
    <location>
        <begin position="51"/>
        <end position="62"/>
    </location>
</feature>
<dbReference type="AlphaFoldDB" id="L1IMC0"/>
<dbReference type="KEGG" id="gtt:GUITHDRAFT_116507"/>
<protein>
    <submittedName>
        <fullName evidence="3 4">Uncharacterized protein</fullName>
    </submittedName>
</protein>
<evidence type="ECO:0000256" key="2">
    <source>
        <dbReference type="SAM" id="MobiDB-lite"/>
    </source>
</evidence>